<dbReference type="GeneID" id="41961090"/>
<evidence type="ECO:0000313" key="2">
    <source>
        <dbReference type="RefSeq" id="XP_030983189.1"/>
    </source>
</evidence>
<protein>
    <recommendedName>
        <fullName evidence="3">Carboxymuconolactone decarboxylase-like domain-containing protein</fullName>
    </recommendedName>
</protein>
<dbReference type="KEGG" id="pgri:PgNI_06154"/>
<reference evidence="2" key="3">
    <citation type="submission" date="2025-08" db="UniProtKB">
        <authorList>
            <consortium name="RefSeq"/>
        </authorList>
    </citation>
    <scope>IDENTIFICATION</scope>
    <source>
        <strain evidence="2">NI907</strain>
    </source>
</reference>
<gene>
    <name evidence="2" type="ORF">PgNI_06154</name>
</gene>
<dbReference type="SUPFAM" id="SSF69118">
    <property type="entry name" value="AhpD-like"/>
    <property type="match status" value="1"/>
</dbReference>
<reference evidence="2" key="2">
    <citation type="submission" date="2019-10" db="EMBL/GenBank/DDBJ databases">
        <authorList>
            <consortium name="NCBI Genome Project"/>
        </authorList>
    </citation>
    <scope>NUCLEOTIDE SEQUENCE</scope>
    <source>
        <strain evidence="2">NI907</strain>
    </source>
</reference>
<dbReference type="RefSeq" id="XP_030983189.1">
    <property type="nucleotide sequence ID" value="XM_031126181.1"/>
</dbReference>
<dbReference type="InterPro" id="IPR029032">
    <property type="entry name" value="AhpD-like"/>
</dbReference>
<keyword evidence="1" id="KW-1185">Reference proteome</keyword>
<sequence>MATQLPAVITPALLASIRKQPHLPRNTWYFVAATTLAVLNRPDEIPTVYKHVLTHGVDHGTEGAPSAEEQLSISRRMREALVKTAAIGGLPKTINALLELKKHTPEQLVDEPLAFSPTSRPLEMYDVPSSQILHRGQRFFDMIYGKVSKRVMGQMDRSGTEDLGLTARLVYGYLLSNTAVLTPAETSFVLIAGLIPQDVNPQLKGHLKGALNGGATVDEVKAVRNISMAICESAGMRMLDKCATGGWGWRTEPANL</sequence>
<name>A0A6P8B864_PYRGI</name>
<dbReference type="OrthoDB" id="5537330at2759"/>
<dbReference type="PANTHER" id="PTHR28180:SF2">
    <property type="entry name" value="PEROXISOMAL PROTEIN 2"/>
    <property type="match status" value="1"/>
</dbReference>
<dbReference type="PANTHER" id="PTHR28180">
    <property type="entry name" value="CONSERVED MITOCHONDRIAL PROTEIN-RELATED"/>
    <property type="match status" value="1"/>
</dbReference>
<accession>A0A6P8B864</accession>
<proteinExistence type="predicted"/>
<organism evidence="1 2">
    <name type="scientific">Pyricularia grisea</name>
    <name type="common">Crabgrass-specific blast fungus</name>
    <name type="synonym">Magnaporthe grisea</name>
    <dbReference type="NCBI Taxonomy" id="148305"/>
    <lineage>
        <taxon>Eukaryota</taxon>
        <taxon>Fungi</taxon>
        <taxon>Dikarya</taxon>
        <taxon>Ascomycota</taxon>
        <taxon>Pezizomycotina</taxon>
        <taxon>Sordariomycetes</taxon>
        <taxon>Sordariomycetidae</taxon>
        <taxon>Magnaporthales</taxon>
        <taxon>Pyriculariaceae</taxon>
        <taxon>Pyricularia</taxon>
    </lineage>
</organism>
<dbReference type="Gene3D" id="1.20.1290.10">
    <property type="entry name" value="AhpD-like"/>
    <property type="match status" value="1"/>
</dbReference>
<evidence type="ECO:0008006" key="3">
    <source>
        <dbReference type="Google" id="ProtNLM"/>
    </source>
</evidence>
<dbReference type="InterPro" id="IPR052999">
    <property type="entry name" value="PTS1_Protein"/>
</dbReference>
<evidence type="ECO:0000313" key="1">
    <source>
        <dbReference type="Proteomes" id="UP000515153"/>
    </source>
</evidence>
<dbReference type="AlphaFoldDB" id="A0A6P8B864"/>
<dbReference type="Proteomes" id="UP000515153">
    <property type="component" value="Chromosome I"/>
</dbReference>
<reference evidence="1 2" key="1">
    <citation type="journal article" date="2019" name="Mol. Biol. Evol.">
        <title>Blast fungal genomes show frequent chromosomal changes, gene gains and losses, and effector gene turnover.</title>
        <authorList>
            <person name="Gomez Luciano L.B."/>
            <person name="Jason Tsai I."/>
            <person name="Chuma I."/>
            <person name="Tosa Y."/>
            <person name="Chen Y.H."/>
            <person name="Li J.Y."/>
            <person name="Li M.Y."/>
            <person name="Jade Lu M.Y."/>
            <person name="Nakayashiki H."/>
            <person name="Li W.H."/>
        </authorList>
    </citation>
    <scope>NUCLEOTIDE SEQUENCE [LARGE SCALE GENOMIC DNA]</scope>
    <source>
        <strain evidence="1 2">NI907</strain>
    </source>
</reference>